<evidence type="ECO:0000259" key="1">
    <source>
        <dbReference type="PROSITE" id="PS51352"/>
    </source>
</evidence>
<dbReference type="GO" id="GO:0005783">
    <property type="term" value="C:endoplasmic reticulum"/>
    <property type="evidence" value="ECO:0000318"/>
    <property type="project" value="GO_Central"/>
</dbReference>
<dbReference type="RefSeq" id="XP_001299580.1">
    <property type="nucleotide sequence ID" value="XM_001299579.1"/>
</dbReference>
<organism evidence="2 3">
    <name type="scientific">Trichomonas vaginalis (strain ATCC PRA-98 / G3)</name>
    <dbReference type="NCBI Taxonomy" id="412133"/>
    <lineage>
        <taxon>Eukaryota</taxon>
        <taxon>Metamonada</taxon>
        <taxon>Parabasalia</taxon>
        <taxon>Trichomonadida</taxon>
        <taxon>Trichomonadidae</taxon>
        <taxon>Trichomonas</taxon>
    </lineage>
</organism>
<evidence type="ECO:0000313" key="2">
    <source>
        <dbReference type="EMBL" id="EAX86650.1"/>
    </source>
</evidence>
<dbReference type="KEGG" id="tva:4744294"/>
<dbReference type="GO" id="GO:0015035">
    <property type="term" value="F:protein-disulfide reductase activity"/>
    <property type="evidence" value="ECO:0000318"/>
    <property type="project" value="GO_Central"/>
</dbReference>
<dbReference type="PANTHER" id="PTHR45815:SF3">
    <property type="entry name" value="PROTEIN DISULFIDE-ISOMERASE A6"/>
    <property type="match status" value="1"/>
</dbReference>
<dbReference type="AlphaFoldDB" id="A2G868"/>
<keyword evidence="3" id="KW-1185">Reference proteome</keyword>
<feature type="domain" description="Thioredoxin" evidence="1">
    <location>
        <begin position="8"/>
        <end position="138"/>
    </location>
</feature>
<name>A2G868_TRIV3</name>
<dbReference type="Pfam" id="PF00085">
    <property type="entry name" value="Thioredoxin"/>
    <property type="match status" value="1"/>
</dbReference>
<dbReference type="EMBL" id="DS114602">
    <property type="protein sequence ID" value="EAX86650.1"/>
    <property type="molecule type" value="Genomic_DNA"/>
</dbReference>
<dbReference type="Gene3D" id="3.40.30.10">
    <property type="entry name" value="Glutaredoxin"/>
    <property type="match status" value="1"/>
</dbReference>
<dbReference type="InParanoid" id="A2G868"/>
<gene>
    <name evidence="2" type="ORF">TVAG_243080</name>
</gene>
<accession>A2G868</accession>
<dbReference type="Proteomes" id="UP000001542">
    <property type="component" value="Unassembled WGS sequence"/>
</dbReference>
<dbReference type="eggNOG" id="KOG0191">
    <property type="taxonomic scope" value="Eukaryota"/>
</dbReference>
<reference evidence="2" key="2">
    <citation type="journal article" date="2007" name="Science">
        <title>Draft genome sequence of the sexually transmitted pathogen Trichomonas vaginalis.</title>
        <authorList>
            <person name="Carlton J.M."/>
            <person name="Hirt R.P."/>
            <person name="Silva J.C."/>
            <person name="Delcher A.L."/>
            <person name="Schatz M."/>
            <person name="Zhao Q."/>
            <person name="Wortman J.R."/>
            <person name="Bidwell S.L."/>
            <person name="Alsmark U.C.M."/>
            <person name="Besteiro S."/>
            <person name="Sicheritz-Ponten T."/>
            <person name="Noel C.J."/>
            <person name="Dacks J.B."/>
            <person name="Foster P.G."/>
            <person name="Simillion C."/>
            <person name="Van de Peer Y."/>
            <person name="Miranda-Saavedra D."/>
            <person name="Barton G.J."/>
            <person name="Westrop G.D."/>
            <person name="Mueller S."/>
            <person name="Dessi D."/>
            <person name="Fiori P.L."/>
            <person name="Ren Q."/>
            <person name="Paulsen I."/>
            <person name="Zhang H."/>
            <person name="Bastida-Corcuera F.D."/>
            <person name="Simoes-Barbosa A."/>
            <person name="Brown M.T."/>
            <person name="Hayes R.D."/>
            <person name="Mukherjee M."/>
            <person name="Okumura C.Y."/>
            <person name="Schneider R."/>
            <person name="Smith A.J."/>
            <person name="Vanacova S."/>
            <person name="Villalvazo M."/>
            <person name="Haas B.J."/>
            <person name="Pertea M."/>
            <person name="Feldblyum T.V."/>
            <person name="Utterback T.R."/>
            <person name="Shu C.L."/>
            <person name="Osoegawa K."/>
            <person name="de Jong P.J."/>
            <person name="Hrdy I."/>
            <person name="Horvathova L."/>
            <person name="Zubacova Z."/>
            <person name="Dolezal P."/>
            <person name="Malik S.B."/>
            <person name="Logsdon J.M. Jr."/>
            <person name="Henze K."/>
            <person name="Gupta A."/>
            <person name="Wang C.C."/>
            <person name="Dunne R.L."/>
            <person name="Upcroft J.A."/>
            <person name="Upcroft P."/>
            <person name="White O."/>
            <person name="Salzberg S.L."/>
            <person name="Tang P."/>
            <person name="Chiu C.-H."/>
            <person name="Lee Y.-S."/>
            <person name="Embley T.M."/>
            <person name="Coombs G.H."/>
            <person name="Mottram J.C."/>
            <person name="Tachezy J."/>
            <person name="Fraser-Liggett C.M."/>
            <person name="Johnson P.J."/>
        </authorList>
    </citation>
    <scope>NUCLEOTIDE SEQUENCE [LARGE SCALE GENOMIC DNA]</scope>
    <source>
        <strain evidence="2">G3</strain>
    </source>
</reference>
<dbReference type="InterPro" id="IPR013766">
    <property type="entry name" value="Thioredoxin_domain"/>
</dbReference>
<reference evidence="2" key="1">
    <citation type="submission" date="2006-10" db="EMBL/GenBank/DDBJ databases">
        <authorList>
            <person name="Amadeo P."/>
            <person name="Zhao Q."/>
            <person name="Wortman J."/>
            <person name="Fraser-Liggett C."/>
            <person name="Carlton J."/>
        </authorList>
    </citation>
    <scope>NUCLEOTIDE SEQUENCE</scope>
    <source>
        <strain evidence="2">G3</strain>
    </source>
</reference>
<protein>
    <submittedName>
        <fullName evidence="2">Thioredoxin family protein</fullName>
    </submittedName>
</protein>
<dbReference type="VEuPathDB" id="TrichDB:TVAG_243080"/>
<dbReference type="PANTHER" id="PTHR45815">
    <property type="entry name" value="PROTEIN DISULFIDE-ISOMERASE A6"/>
    <property type="match status" value="1"/>
</dbReference>
<sequence length="357" mass="40619">MRPNNQKNPKVKKVTMLSLLSTFCISRGGKFVTELTSQTWKKLVEKRNNRTVWIVDFQAGYCPACRQAAPYFAEAAEQSHGMVRFGSLDTQKYSDIAAPFGIRYIPTFIIFYPDGYKVYNGERSTRGFCNAAAKYIPNNSNEIDETWAERSDKEAILFTNKGQVPPMWAAISNSFYDNQDGIKIGHALNSEKKDMFNVTAFPTVLVRDGNKSRIFDGKPSFSVLQNFIAKFFDGTLPEATPKPTPKPKGLYIETIDTEEKFEKICHKHKNCVIMAGEPDEEFKKIATKFQHDPFVFASCPAGSKLDYIKKGIWVYHRTQDKCAFVESVDKLNNALDRIIDGSLHWRPIVDVKMDQEL</sequence>
<dbReference type="GO" id="GO:0034976">
    <property type="term" value="P:response to endoplasmic reticulum stress"/>
    <property type="evidence" value="ECO:0000318"/>
    <property type="project" value="GO_Central"/>
</dbReference>
<proteinExistence type="predicted"/>
<evidence type="ECO:0000313" key="3">
    <source>
        <dbReference type="Proteomes" id="UP000001542"/>
    </source>
</evidence>
<dbReference type="SUPFAM" id="SSF52833">
    <property type="entry name" value="Thioredoxin-like"/>
    <property type="match status" value="2"/>
</dbReference>
<dbReference type="PROSITE" id="PS51352">
    <property type="entry name" value="THIOREDOXIN_2"/>
    <property type="match status" value="1"/>
</dbReference>
<dbReference type="VEuPathDB" id="TrichDB:TVAGG3_0903680"/>
<dbReference type="OrthoDB" id="2121326at2759"/>
<dbReference type="SMR" id="A2G868"/>
<dbReference type="STRING" id="5722.A2G868"/>
<dbReference type="InterPro" id="IPR036249">
    <property type="entry name" value="Thioredoxin-like_sf"/>
</dbReference>